<evidence type="ECO:0000256" key="2">
    <source>
        <dbReference type="ARBA" id="ARBA00022980"/>
    </source>
</evidence>
<dbReference type="InterPro" id="IPR036401">
    <property type="entry name" value="Ribosomal_eS17_sf"/>
</dbReference>
<accession>A0A1Y1S9B3</accession>
<evidence type="ECO:0000313" key="5">
    <source>
        <dbReference type="Proteomes" id="UP000192639"/>
    </source>
</evidence>
<dbReference type="GO" id="GO:0003735">
    <property type="term" value="F:structural constituent of ribosome"/>
    <property type="evidence" value="ECO:0007669"/>
    <property type="project" value="InterPro"/>
</dbReference>
<comment type="caution">
    <text evidence="4">The sequence shown here is derived from an EMBL/GenBank/DDBJ whole genome shotgun (WGS) entry which is preliminary data.</text>
</comment>
<protein>
    <submittedName>
        <fullName evidence="4">SSU ribosomal protein S17E</fullName>
    </submittedName>
</protein>
<dbReference type="VEuPathDB" id="MicrosporidiaDB:ECANGB1_2477"/>
<organism evidence="4 5">
    <name type="scientific">Enterospora canceri</name>
    <dbReference type="NCBI Taxonomy" id="1081671"/>
    <lineage>
        <taxon>Eukaryota</taxon>
        <taxon>Fungi</taxon>
        <taxon>Fungi incertae sedis</taxon>
        <taxon>Microsporidia</taxon>
        <taxon>Enterocytozoonidae</taxon>
        <taxon>Enterospora</taxon>
    </lineage>
</organism>
<evidence type="ECO:0000313" key="4">
    <source>
        <dbReference type="EMBL" id="ORD95058.1"/>
    </source>
</evidence>
<proteinExistence type="inferred from homology"/>
<gene>
    <name evidence="4" type="ORF">ECANGB1_2477</name>
</gene>
<sequence length="124" mass="14143">MGKIRGRAIKNAAKSVVEKYFSRCSVDFENNLALVKDVTVTQNKKTRNCVAGYITHLIKRIQKGEVKNVHIKAHEEEKERKESFIPSEGVMDVDKMDVDPITLRMLQDYGIMGNYVAAEDATYY</sequence>
<dbReference type="GO" id="GO:1990904">
    <property type="term" value="C:ribonucleoprotein complex"/>
    <property type="evidence" value="ECO:0007669"/>
    <property type="project" value="UniProtKB-KW"/>
</dbReference>
<evidence type="ECO:0000256" key="1">
    <source>
        <dbReference type="ARBA" id="ARBA00010444"/>
    </source>
</evidence>
<dbReference type="PANTHER" id="PTHR10732">
    <property type="entry name" value="40S RIBOSOMAL PROTEIN S17"/>
    <property type="match status" value="1"/>
</dbReference>
<keyword evidence="2 4" id="KW-0689">Ribosomal protein</keyword>
<dbReference type="Gene3D" id="1.10.60.20">
    <property type="entry name" value="Ribosomal protein S17e-like"/>
    <property type="match status" value="1"/>
</dbReference>
<name>A0A1Y1S9B3_9MICR</name>
<dbReference type="PANTHER" id="PTHR10732:SF0">
    <property type="entry name" value="40S RIBOSOMAL PROTEIN S17"/>
    <property type="match status" value="1"/>
</dbReference>
<dbReference type="Proteomes" id="UP000192639">
    <property type="component" value="Unassembled WGS sequence"/>
</dbReference>
<dbReference type="GO" id="GO:0005840">
    <property type="term" value="C:ribosome"/>
    <property type="evidence" value="ECO:0007669"/>
    <property type="project" value="UniProtKB-KW"/>
</dbReference>
<dbReference type="EMBL" id="LWDP01000004">
    <property type="protein sequence ID" value="ORD95058.1"/>
    <property type="molecule type" value="Genomic_DNA"/>
</dbReference>
<dbReference type="GO" id="GO:0006412">
    <property type="term" value="P:translation"/>
    <property type="evidence" value="ECO:0007669"/>
    <property type="project" value="InterPro"/>
</dbReference>
<comment type="similarity">
    <text evidence="1">Belongs to the eukaryotic ribosomal protein eS17 family.</text>
</comment>
<dbReference type="Pfam" id="PF00833">
    <property type="entry name" value="Ribosomal_S17e"/>
    <property type="match status" value="1"/>
</dbReference>
<dbReference type="SUPFAM" id="SSF116820">
    <property type="entry name" value="Rps17e-like"/>
    <property type="match status" value="1"/>
</dbReference>
<keyword evidence="3" id="KW-0687">Ribonucleoprotein</keyword>
<evidence type="ECO:0000256" key="3">
    <source>
        <dbReference type="ARBA" id="ARBA00023274"/>
    </source>
</evidence>
<dbReference type="HAMAP" id="MF_00511">
    <property type="entry name" value="Ribosomal_eS17"/>
    <property type="match status" value="1"/>
</dbReference>
<keyword evidence="5" id="KW-1185">Reference proteome</keyword>
<dbReference type="InterPro" id="IPR001210">
    <property type="entry name" value="Ribosomal_eS17"/>
</dbReference>
<dbReference type="AlphaFoldDB" id="A0A1Y1S9B3"/>
<dbReference type="OrthoDB" id="1727351at2759"/>
<reference evidence="4 5" key="1">
    <citation type="journal article" date="2017" name="Environ. Microbiol.">
        <title>Decay of the glycolytic pathway and adaptation to intranuclear parasitism within Enterocytozoonidae microsporidia.</title>
        <authorList>
            <person name="Wiredu Boakye D."/>
            <person name="Jaroenlak P."/>
            <person name="Prachumwat A."/>
            <person name="Williams T.A."/>
            <person name="Bateman K.S."/>
            <person name="Itsathitphaisarn O."/>
            <person name="Sritunyalucksana K."/>
            <person name="Paszkiewicz K.H."/>
            <person name="Moore K.A."/>
            <person name="Stentiford G.D."/>
            <person name="Williams B.A."/>
        </authorList>
    </citation>
    <scope>NUCLEOTIDE SEQUENCE [LARGE SCALE GENOMIC DNA]</scope>
    <source>
        <strain evidence="4 5">GB1</strain>
    </source>
</reference>